<evidence type="ECO:0000313" key="1">
    <source>
        <dbReference type="EMBL" id="WEK34632.1"/>
    </source>
</evidence>
<organism evidence="1 2">
    <name type="scientific">Candidatus Pseudobacter hemicellulosilyticus</name>
    <dbReference type="NCBI Taxonomy" id="3121375"/>
    <lineage>
        <taxon>Bacteria</taxon>
        <taxon>Pseudomonadati</taxon>
        <taxon>Bacteroidota</taxon>
        <taxon>Chitinophagia</taxon>
        <taxon>Chitinophagales</taxon>
        <taxon>Chitinophagaceae</taxon>
        <taxon>Pseudobacter</taxon>
    </lineage>
</organism>
<name>A0AAJ5WQ03_9BACT</name>
<dbReference type="Proteomes" id="UP001220610">
    <property type="component" value="Chromosome"/>
</dbReference>
<proteinExistence type="predicted"/>
<reference evidence="1" key="1">
    <citation type="submission" date="2023-03" db="EMBL/GenBank/DDBJ databases">
        <title>Andean soil-derived lignocellulolytic bacterial consortium as a source of novel taxa and putative plastic-active enzymes.</title>
        <authorList>
            <person name="Diaz-Garcia L."/>
            <person name="Chuvochina M."/>
            <person name="Feuerriegel G."/>
            <person name="Bunk B."/>
            <person name="Sproer C."/>
            <person name="Streit W.R."/>
            <person name="Rodriguez L.M."/>
            <person name="Overmann J."/>
            <person name="Jimenez D.J."/>
        </authorList>
    </citation>
    <scope>NUCLEOTIDE SEQUENCE</scope>
    <source>
        <strain evidence="1">MAG 7</strain>
    </source>
</reference>
<dbReference type="EMBL" id="CP119311">
    <property type="protein sequence ID" value="WEK34632.1"/>
    <property type="molecule type" value="Genomic_DNA"/>
</dbReference>
<accession>A0AAJ5WQ03</accession>
<protein>
    <submittedName>
        <fullName evidence="1">Uncharacterized protein</fullName>
    </submittedName>
</protein>
<dbReference type="AlphaFoldDB" id="A0AAJ5WQ03"/>
<sequence>MAVKARFSPKGGSAADFTNIAGYRISTFFHPSNGFNDNFFIYIHELISAENDLSSLRLSSPVTGRIEGTLTISDDAGERDYTFNNINLLTVQTFLTHEQKTRLLTFQYRAEITNNGKYCTLKHKAGPQDPAKVTSKMGKSYSYRIGGNPEALLFFGSRLTRESVEIFRMGALRNNNNSFLEMVMAMDQQIHNGKVISQTIFVKGLSFPLNTVNLQGLLVDESYGSFLSFNVSSLDTIAMTNAADYAELAKINFSTFTPDQYLAHAQTPHGIRRMNQDSSVETATIVLKKDEELDKSPLLV</sequence>
<gene>
    <name evidence="1" type="ORF">P0Y53_19265</name>
</gene>
<evidence type="ECO:0000313" key="2">
    <source>
        <dbReference type="Proteomes" id="UP001220610"/>
    </source>
</evidence>